<protein>
    <submittedName>
        <fullName evidence="4">Sialate O-acetylesterase</fullName>
    </submittedName>
</protein>
<dbReference type="SUPFAM" id="SSF52266">
    <property type="entry name" value="SGNH hydrolase"/>
    <property type="match status" value="1"/>
</dbReference>
<dbReference type="AlphaFoldDB" id="A0A9X2SXT6"/>
<dbReference type="Pfam" id="PF03629">
    <property type="entry name" value="SASA"/>
    <property type="match status" value="1"/>
</dbReference>
<dbReference type="EMBL" id="JANSUY010000001">
    <property type="protein sequence ID" value="MCR9014149.1"/>
    <property type="molecule type" value="Genomic_DNA"/>
</dbReference>
<dbReference type="GO" id="GO:0016788">
    <property type="term" value="F:hydrolase activity, acting on ester bonds"/>
    <property type="evidence" value="ECO:0007669"/>
    <property type="project" value="UniProtKB-ARBA"/>
</dbReference>
<comment type="caution">
    <text evidence="4">The sequence shown here is derived from an EMBL/GenBank/DDBJ whole genome shotgun (WGS) entry which is preliminary data.</text>
</comment>
<dbReference type="InterPro" id="IPR036514">
    <property type="entry name" value="SGNH_hydro_sf"/>
</dbReference>
<evidence type="ECO:0000256" key="1">
    <source>
        <dbReference type="ARBA" id="ARBA00022801"/>
    </source>
</evidence>
<evidence type="ECO:0000313" key="5">
    <source>
        <dbReference type="Proteomes" id="UP001142175"/>
    </source>
</evidence>
<dbReference type="PANTHER" id="PTHR31988">
    <property type="entry name" value="ESTERASE, PUTATIVE (DUF303)-RELATED"/>
    <property type="match status" value="1"/>
</dbReference>
<organism evidence="4 5">
    <name type="scientific">Aquiflexum gelatinilyticum</name>
    <dbReference type="NCBI Taxonomy" id="2961943"/>
    <lineage>
        <taxon>Bacteria</taxon>
        <taxon>Pseudomonadati</taxon>
        <taxon>Bacteroidota</taxon>
        <taxon>Cytophagia</taxon>
        <taxon>Cytophagales</taxon>
        <taxon>Cyclobacteriaceae</taxon>
        <taxon>Aquiflexum</taxon>
    </lineage>
</organism>
<keyword evidence="2" id="KW-0732">Signal</keyword>
<feature type="domain" description="Sialate O-acetylesterase" evidence="3">
    <location>
        <begin position="27"/>
        <end position="272"/>
    </location>
</feature>
<feature type="chain" id="PRO_5040718198" evidence="2">
    <location>
        <begin position="23"/>
        <end position="277"/>
    </location>
</feature>
<name>A0A9X2SXT6_9BACT</name>
<sequence>MKLKLAALFLIAILFTGTKSQAQDPNFYIFLSFGQSNMEGHARFEPQDTISNERFMLMQAVDCPNLHREKGNWYHAVPPLSRCNTGLTPGDYFGKTLIAGLPDSIKVGIINVSVGGCKIELFDKDNYQTYAETAPGWMKNMIAQYDGDPYSRLLELAKSAQKDGVIKGILLHQGESNTGDKEWPNKVKGVYDNILNDLGLEANSVPLLAGELVGAAQGGKCASMNPIIQTLPRHIPNSFVISSEDCPAVSDGLHFSAEGYRILGTRYGEKMLSILGK</sequence>
<dbReference type="RefSeq" id="WP_258422022.1">
    <property type="nucleotide sequence ID" value="NZ_JANSUY010000001.1"/>
</dbReference>
<proteinExistence type="predicted"/>
<keyword evidence="1" id="KW-0378">Hydrolase</keyword>
<dbReference type="InterPro" id="IPR005181">
    <property type="entry name" value="SASA"/>
</dbReference>
<dbReference type="Proteomes" id="UP001142175">
    <property type="component" value="Unassembled WGS sequence"/>
</dbReference>
<dbReference type="PANTHER" id="PTHR31988:SF19">
    <property type="entry name" value="9-O-ACETYL-N-ACETYLNEURAMINIC ACID DEACETYLASE-RELATED"/>
    <property type="match status" value="1"/>
</dbReference>
<keyword evidence="5" id="KW-1185">Reference proteome</keyword>
<evidence type="ECO:0000259" key="3">
    <source>
        <dbReference type="Pfam" id="PF03629"/>
    </source>
</evidence>
<dbReference type="InterPro" id="IPR052940">
    <property type="entry name" value="Carb_Esterase_6"/>
</dbReference>
<accession>A0A9X2SXT6</accession>
<feature type="signal peptide" evidence="2">
    <location>
        <begin position="1"/>
        <end position="22"/>
    </location>
</feature>
<evidence type="ECO:0000313" key="4">
    <source>
        <dbReference type="EMBL" id="MCR9014149.1"/>
    </source>
</evidence>
<dbReference type="Gene3D" id="3.40.50.1110">
    <property type="entry name" value="SGNH hydrolase"/>
    <property type="match status" value="1"/>
</dbReference>
<evidence type="ECO:0000256" key="2">
    <source>
        <dbReference type="SAM" id="SignalP"/>
    </source>
</evidence>
<reference evidence="4" key="1">
    <citation type="submission" date="2022-08" db="EMBL/GenBank/DDBJ databases">
        <authorList>
            <person name="Zhang D."/>
        </authorList>
    </citation>
    <scope>NUCLEOTIDE SEQUENCE</scope>
    <source>
        <strain evidence="4">XJ19-11</strain>
    </source>
</reference>
<gene>
    <name evidence="4" type="ORF">NU887_03820</name>
</gene>